<name>A0A9D1HAE5_9FLAO</name>
<proteinExistence type="predicted"/>
<dbReference type="EMBL" id="DVLY01000146">
    <property type="protein sequence ID" value="HIT98356.1"/>
    <property type="molecule type" value="Genomic_DNA"/>
</dbReference>
<accession>A0A9D1HAE5</accession>
<gene>
    <name evidence="3" type="ORF">IAC44_05900</name>
</gene>
<reference evidence="3" key="1">
    <citation type="submission" date="2020-10" db="EMBL/GenBank/DDBJ databases">
        <authorList>
            <person name="Gilroy R."/>
        </authorList>
    </citation>
    <scope>NUCLEOTIDE SEQUENCE</scope>
    <source>
        <strain evidence="3">1383</strain>
    </source>
</reference>
<keyword evidence="3" id="KW-0378">Hydrolase</keyword>
<feature type="domain" description="CAAX prenyl protease 2/Lysostaphin resistance protein A-like" evidence="2">
    <location>
        <begin position="161"/>
        <end position="226"/>
    </location>
</feature>
<evidence type="ECO:0000259" key="2">
    <source>
        <dbReference type="Pfam" id="PF02517"/>
    </source>
</evidence>
<dbReference type="AlphaFoldDB" id="A0A9D1HAE5"/>
<feature type="transmembrane region" description="Helical" evidence="1">
    <location>
        <begin position="74"/>
        <end position="93"/>
    </location>
</feature>
<feature type="transmembrane region" description="Helical" evidence="1">
    <location>
        <begin position="160"/>
        <end position="178"/>
    </location>
</feature>
<evidence type="ECO:0000256" key="1">
    <source>
        <dbReference type="SAM" id="Phobius"/>
    </source>
</evidence>
<protein>
    <submittedName>
        <fullName evidence="3">CPBP family intramembrane metalloprotease</fullName>
    </submittedName>
</protein>
<keyword evidence="1" id="KW-0472">Membrane</keyword>
<feature type="transmembrane region" description="Helical" evidence="1">
    <location>
        <begin position="105"/>
        <end position="126"/>
    </location>
</feature>
<dbReference type="GO" id="GO:0004175">
    <property type="term" value="F:endopeptidase activity"/>
    <property type="evidence" value="ECO:0007669"/>
    <property type="project" value="UniProtKB-ARBA"/>
</dbReference>
<keyword evidence="3" id="KW-0482">Metalloprotease</keyword>
<dbReference type="Proteomes" id="UP000824161">
    <property type="component" value="Unassembled WGS sequence"/>
</dbReference>
<dbReference type="Pfam" id="PF02517">
    <property type="entry name" value="Rce1-like"/>
    <property type="match status" value="1"/>
</dbReference>
<dbReference type="GO" id="GO:0008237">
    <property type="term" value="F:metallopeptidase activity"/>
    <property type="evidence" value="ECO:0007669"/>
    <property type="project" value="UniProtKB-KW"/>
</dbReference>
<organism evidence="3 4">
    <name type="scientific">Candidatus Merdimorpha stercoravium</name>
    <dbReference type="NCBI Taxonomy" id="2840863"/>
    <lineage>
        <taxon>Bacteria</taxon>
        <taxon>Pseudomonadati</taxon>
        <taxon>Bacteroidota</taxon>
        <taxon>Flavobacteriia</taxon>
        <taxon>Flavobacteriales</taxon>
        <taxon>Candidatus Merdimorpha</taxon>
    </lineage>
</organism>
<keyword evidence="1" id="KW-1133">Transmembrane helix</keyword>
<keyword evidence="3" id="KW-0645">Protease</keyword>
<dbReference type="InterPro" id="IPR003675">
    <property type="entry name" value="Rce1/LyrA-like_dom"/>
</dbReference>
<sequence length="229" mass="25458">MAPEKVSAGFVGFLRHPNENLKADYRPGGLLRTVCWWAGVQVFFAIAMALLITFDLGQGGAETSRSSMPPEGVSAKAFLWLLIFLPPVLEEFLFRYPLRRTRWALTFWSTVAVYLLVSALVGVRGIEPQGLLWRLALGGAVGLAVGLGGWRYALKINFGGLFYFSAAVFALLHLSNLHGEDFQWIYLPYLLVYTLDKFASGMVYGYARMRHGFGAAVVLHVLSNLFFVI</sequence>
<evidence type="ECO:0000313" key="4">
    <source>
        <dbReference type="Proteomes" id="UP000824161"/>
    </source>
</evidence>
<evidence type="ECO:0000313" key="3">
    <source>
        <dbReference type="EMBL" id="HIT98356.1"/>
    </source>
</evidence>
<comment type="caution">
    <text evidence="3">The sequence shown here is derived from an EMBL/GenBank/DDBJ whole genome shotgun (WGS) entry which is preliminary data.</text>
</comment>
<reference evidence="3" key="2">
    <citation type="journal article" date="2021" name="PeerJ">
        <title>Extensive microbial diversity within the chicken gut microbiome revealed by metagenomics and culture.</title>
        <authorList>
            <person name="Gilroy R."/>
            <person name="Ravi A."/>
            <person name="Getino M."/>
            <person name="Pursley I."/>
            <person name="Horton D.L."/>
            <person name="Alikhan N.F."/>
            <person name="Baker D."/>
            <person name="Gharbi K."/>
            <person name="Hall N."/>
            <person name="Watson M."/>
            <person name="Adriaenssens E.M."/>
            <person name="Foster-Nyarko E."/>
            <person name="Jarju S."/>
            <person name="Secka A."/>
            <person name="Antonio M."/>
            <person name="Oren A."/>
            <person name="Chaudhuri R.R."/>
            <person name="La Ragione R."/>
            <person name="Hildebrand F."/>
            <person name="Pallen M.J."/>
        </authorList>
    </citation>
    <scope>NUCLEOTIDE SEQUENCE</scope>
    <source>
        <strain evidence="3">1383</strain>
    </source>
</reference>
<feature type="transmembrane region" description="Helical" evidence="1">
    <location>
        <begin position="184"/>
        <end position="204"/>
    </location>
</feature>
<keyword evidence="1" id="KW-0812">Transmembrane</keyword>
<feature type="transmembrane region" description="Helical" evidence="1">
    <location>
        <begin position="132"/>
        <end position="153"/>
    </location>
</feature>
<dbReference type="GO" id="GO:0080120">
    <property type="term" value="P:CAAX-box protein maturation"/>
    <property type="evidence" value="ECO:0007669"/>
    <property type="project" value="UniProtKB-ARBA"/>
</dbReference>
<feature type="transmembrane region" description="Helical" evidence="1">
    <location>
        <begin position="34"/>
        <end position="54"/>
    </location>
</feature>